<evidence type="ECO:0000313" key="3">
    <source>
        <dbReference type="EMBL" id="KFL36524.1"/>
    </source>
</evidence>
<keyword evidence="1" id="KW-0472">Membrane</keyword>
<evidence type="ECO:0000259" key="2">
    <source>
        <dbReference type="Pfam" id="PF21742"/>
    </source>
</evidence>
<gene>
    <name evidence="3" type="ORF">N788_12490</name>
</gene>
<keyword evidence="4" id="KW-1185">Reference proteome</keyword>
<proteinExistence type="predicted"/>
<dbReference type="EMBL" id="AVCJ01000013">
    <property type="protein sequence ID" value="KFL36524.1"/>
    <property type="molecule type" value="Genomic_DNA"/>
</dbReference>
<protein>
    <recommendedName>
        <fullName evidence="2">DUF6868 domain-containing protein</fullName>
    </recommendedName>
</protein>
<keyword evidence="1" id="KW-1133">Transmembrane helix</keyword>
<reference evidence="3 4" key="2">
    <citation type="journal article" date="2015" name="Stand. Genomic Sci.">
        <title>High quality draft genomic sequence of Arenimonas donghaensis DSM 18148(T).</title>
        <authorList>
            <person name="Chen F."/>
            <person name="Wang H."/>
            <person name="Cao Y."/>
            <person name="Li X."/>
            <person name="Wang G."/>
        </authorList>
    </citation>
    <scope>NUCLEOTIDE SEQUENCE [LARGE SCALE GENOMIC DNA]</scope>
    <source>
        <strain evidence="3 4">HO3-R19</strain>
    </source>
</reference>
<accession>A0A087MI21</accession>
<dbReference type="AlphaFoldDB" id="A0A087MI21"/>
<feature type="domain" description="DUF6868" evidence="2">
    <location>
        <begin position="1"/>
        <end position="80"/>
    </location>
</feature>
<reference evidence="4" key="1">
    <citation type="submission" date="2013-08" db="EMBL/GenBank/DDBJ databases">
        <title>Genome sequencing of Arenimonas donghaensis.</title>
        <authorList>
            <person name="Chen F."/>
            <person name="Wang G."/>
        </authorList>
    </citation>
    <scope>NUCLEOTIDE SEQUENCE [LARGE SCALE GENOMIC DNA]</scope>
    <source>
        <strain evidence="4">HO3-R19</strain>
    </source>
</reference>
<sequence length="80" mass="9337">MKNDPITELLLWSLAINYGILLVWLAALVWFRAPVRRLHRRWFTLSDEVFDAVHYGAMAAYKLLIIVFNLTPLIAIQLIK</sequence>
<dbReference type="Proteomes" id="UP000029085">
    <property type="component" value="Unassembled WGS sequence"/>
</dbReference>
<dbReference type="Pfam" id="PF21742">
    <property type="entry name" value="DUF6868"/>
    <property type="match status" value="1"/>
</dbReference>
<feature type="transmembrane region" description="Helical" evidence="1">
    <location>
        <begin position="53"/>
        <end position="76"/>
    </location>
</feature>
<keyword evidence="1" id="KW-0812">Transmembrane</keyword>
<comment type="caution">
    <text evidence="3">The sequence shown here is derived from an EMBL/GenBank/DDBJ whole genome shotgun (WGS) entry which is preliminary data.</text>
</comment>
<evidence type="ECO:0000256" key="1">
    <source>
        <dbReference type="SAM" id="Phobius"/>
    </source>
</evidence>
<name>A0A087MI21_9GAMM</name>
<organism evidence="3 4">
    <name type="scientific">Arenimonas donghaensis DSM 18148 = HO3-R19</name>
    <dbReference type="NCBI Taxonomy" id="1121014"/>
    <lineage>
        <taxon>Bacteria</taxon>
        <taxon>Pseudomonadati</taxon>
        <taxon>Pseudomonadota</taxon>
        <taxon>Gammaproteobacteria</taxon>
        <taxon>Lysobacterales</taxon>
        <taxon>Lysobacteraceae</taxon>
        <taxon>Arenimonas</taxon>
    </lineage>
</organism>
<evidence type="ECO:0000313" key="4">
    <source>
        <dbReference type="Proteomes" id="UP000029085"/>
    </source>
</evidence>
<dbReference type="RefSeq" id="WP_034223473.1">
    <property type="nucleotide sequence ID" value="NZ_AVCJ01000013.1"/>
</dbReference>
<feature type="transmembrane region" description="Helical" evidence="1">
    <location>
        <begin position="9"/>
        <end position="33"/>
    </location>
</feature>
<dbReference type="InterPro" id="IPR049220">
    <property type="entry name" value="DUF6868"/>
</dbReference>
<dbReference type="PATRIC" id="fig|1121014.3.peg.1565"/>
<dbReference type="OrthoDB" id="5472096at2"/>